<accession>A0ABR4XM71</accession>
<keyword evidence="13" id="KW-1185">Reference proteome</keyword>
<dbReference type="Pfam" id="PF02899">
    <property type="entry name" value="Phage_int_SAM_1"/>
    <property type="match status" value="1"/>
</dbReference>
<dbReference type="Gene3D" id="3.30.160.100">
    <property type="entry name" value="Ribosome hibernation promotion factor-like"/>
    <property type="match status" value="1"/>
</dbReference>
<evidence type="ECO:0000256" key="2">
    <source>
        <dbReference type="ARBA" id="ARBA00022490"/>
    </source>
</evidence>
<evidence type="ECO:0008006" key="14">
    <source>
        <dbReference type="Google" id="ProtNLM"/>
    </source>
</evidence>
<dbReference type="PANTHER" id="PTHR30349">
    <property type="entry name" value="PHAGE INTEGRASE-RELATED"/>
    <property type="match status" value="1"/>
</dbReference>
<dbReference type="InterPro" id="IPR002104">
    <property type="entry name" value="Integrase_catalytic"/>
</dbReference>
<feature type="domain" description="Core-binding (CB)" evidence="11">
    <location>
        <begin position="1"/>
        <end position="89"/>
    </location>
</feature>
<dbReference type="PANTHER" id="PTHR30349:SF77">
    <property type="entry name" value="TYROSINE RECOMBINASE XERC"/>
    <property type="match status" value="1"/>
</dbReference>
<dbReference type="Pfam" id="PF02482">
    <property type="entry name" value="Ribosomal_S30AE"/>
    <property type="match status" value="1"/>
</dbReference>
<proteinExistence type="predicted"/>
<evidence type="ECO:0000256" key="7">
    <source>
        <dbReference type="ARBA" id="ARBA00023172"/>
    </source>
</evidence>
<evidence type="ECO:0000313" key="12">
    <source>
        <dbReference type="EMBL" id="KGN93123.1"/>
    </source>
</evidence>
<evidence type="ECO:0000313" key="13">
    <source>
        <dbReference type="Proteomes" id="UP000030101"/>
    </source>
</evidence>
<dbReference type="InterPro" id="IPR010998">
    <property type="entry name" value="Integrase_recombinase_N"/>
</dbReference>
<keyword evidence="5" id="KW-0229">DNA integration</keyword>
<dbReference type="InterPro" id="IPR011010">
    <property type="entry name" value="DNA_brk_join_enz"/>
</dbReference>
<dbReference type="InterPro" id="IPR044068">
    <property type="entry name" value="CB"/>
</dbReference>
<dbReference type="InterPro" id="IPR003489">
    <property type="entry name" value="RHF/RaiA"/>
</dbReference>
<sequence>MEELFRSYIDYLRYERNASAHTILAYERDLADWLAFLAELFGEGGEERYAEISSKEIRKWMLKLSTSNLKATTIKRKISAVRSWYSYLRVQGKIGRNPCLGLSMPKEERKLPTYVRSEGLLHLISDLYDVYASSHQHKDLNTAFVVDMLYQTGFRRSELCGIKVEDIHLSKMEIKVLGKRDKERIVPFGSCLLKKIELYLCRREDIAPSHPYLLCTENGGSISPTQLYTMVRGALGAVAGLTKRSPHVLRHSFATSMLNNGSELLSIKELLGHADLSTTTIYTHTSFTELQKMYHAHPRAKTVKRMNINIQANHFELSTQLEAFAEKKVSKLERFLGDIIRVDVLFSLIKPETNSNKEAKVLVAVPNSELVAVKSADSFEQALTEALEAIEKQIDKYKQTHRR</sequence>
<dbReference type="InterPro" id="IPR036567">
    <property type="entry name" value="RHF-like"/>
</dbReference>
<comment type="subcellular location">
    <subcellularLocation>
        <location evidence="1">Cytoplasm</location>
    </subcellularLocation>
</comment>
<dbReference type="InterPro" id="IPR013762">
    <property type="entry name" value="Integrase-like_cat_sf"/>
</dbReference>
<gene>
    <name evidence="12" type="ORF">HQ43_02785</name>
</gene>
<dbReference type="PROSITE" id="PS51898">
    <property type="entry name" value="TYR_RECOMBINASE"/>
    <property type="match status" value="1"/>
</dbReference>
<dbReference type="Gene3D" id="1.10.443.10">
    <property type="entry name" value="Intergrase catalytic core"/>
    <property type="match status" value="1"/>
</dbReference>
<organism evidence="12 13">
    <name type="scientific">Porphyromonas canoris</name>
    <dbReference type="NCBI Taxonomy" id="36875"/>
    <lineage>
        <taxon>Bacteria</taxon>
        <taxon>Pseudomonadati</taxon>
        <taxon>Bacteroidota</taxon>
        <taxon>Bacteroidia</taxon>
        <taxon>Bacteroidales</taxon>
        <taxon>Porphyromonadaceae</taxon>
        <taxon>Porphyromonas</taxon>
    </lineage>
</organism>
<dbReference type="SUPFAM" id="SSF69754">
    <property type="entry name" value="Ribosome binding protein Y (YfiA homologue)"/>
    <property type="match status" value="1"/>
</dbReference>
<evidence type="ECO:0000256" key="8">
    <source>
        <dbReference type="ARBA" id="ARBA00023306"/>
    </source>
</evidence>
<evidence type="ECO:0000256" key="9">
    <source>
        <dbReference type="PROSITE-ProRule" id="PRU01248"/>
    </source>
</evidence>
<feature type="domain" description="Tyr recombinase" evidence="10">
    <location>
        <begin position="110"/>
        <end position="295"/>
    </location>
</feature>
<evidence type="ECO:0000256" key="6">
    <source>
        <dbReference type="ARBA" id="ARBA00023125"/>
    </source>
</evidence>
<keyword evidence="4" id="KW-0159">Chromosome partition</keyword>
<dbReference type="InterPro" id="IPR050090">
    <property type="entry name" value="Tyrosine_recombinase_XerCD"/>
</dbReference>
<name>A0ABR4XM71_9PORP</name>
<dbReference type="SUPFAM" id="SSF56349">
    <property type="entry name" value="DNA breaking-rejoining enzymes"/>
    <property type="match status" value="1"/>
</dbReference>
<keyword evidence="2" id="KW-0963">Cytoplasm</keyword>
<protein>
    <recommendedName>
        <fullName evidence="14">Integrase</fullName>
    </recommendedName>
</protein>
<keyword evidence="6 9" id="KW-0238">DNA-binding</keyword>
<comment type="caution">
    <text evidence="12">The sequence shown here is derived from an EMBL/GenBank/DDBJ whole genome shotgun (WGS) entry which is preliminary data.</text>
</comment>
<keyword evidence="3" id="KW-0132">Cell division</keyword>
<keyword evidence="8" id="KW-0131">Cell cycle</keyword>
<evidence type="ECO:0000259" key="10">
    <source>
        <dbReference type="PROSITE" id="PS51898"/>
    </source>
</evidence>
<dbReference type="Pfam" id="PF00589">
    <property type="entry name" value="Phage_integrase"/>
    <property type="match status" value="1"/>
</dbReference>
<evidence type="ECO:0000259" key="11">
    <source>
        <dbReference type="PROSITE" id="PS51900"/>
    </source>
</evidence>
<dbReference type="InterPro" id="IPR004107">
    <property type="entry name" value="Integrase_SAM-like_N"/>
</dbReference>
<evidence type="ECO:0000256" key="5">
    <source>
        <dbReference type="ARBA" id="ARBA00022908"/>
    </source>
</evidence>
<reference evidence="12 13" key="1">
    <citation type="submission" date="2014-08" db="EMBL/GenBank/DDBJ databases">
        <title>Porphyromonas canoris strain:OH2762 Genome sequencing.</title>
        <authorList>
            <person name="Wallis C."/>
            <person name="Deusch O."/>
            <person name="O'Flynn C."/>
            <person name="Davis I."/>
            <person name="Jospin G."/>
            <person name="Darling A.E."/>
            <person name="Coil D.A."/>
            <person name="Alexiev A."/>
            <person name="Horsfall A."/>
            <person name="Kirkwood N."/>
            <person name="Harris S."/>
            <person name="Eisen J.A."/>
        </authorList>
    </citation>
    <scope>NUCLEOTIDE SEQUENCE [LARGE SCALE GENOMIC DNA]</scope>
    <source>
        <strain evidence="13">COT-108 OH2762</strain>
    </source>
</reference>
<keyword evidence="7" id="KW-0233">DNA recombination</keyword>
<evidence type="ECO:0000256" key="1">
    <source>
        <dbReference type="ARBA" id="ARBA00004496"/>
    </source>
</evidence>
<dbReference type="Proteomes" id="UP000030101">
    <property type="component" value="Unassembled WGS sequence"/>
</dbReference>
<dbReference type="CDD" id="cd00552">
    <property type="entry name" value="RaiA"/>
    <property type="match status" value="1"/>
</dbReference>
<evidence type="ECO:0000256" key="4">
    <source>
        <dbReference type="ARBA" id="ARBA00022829"/>
    </source>
</evidence>
<evidence type="ECO:0000256" key="3">
    <source>
        <dbReference type="ARBA" id="ARBA00022618"/>
    </source>
</evidence>
<dbReference type="Gene3D" id="1.10.150.130">
    <property type="match status" value="1"/>
</dbReference>
<dbReference type="NCBIfam" id="TIGR00741">
    <property type="entry name" value="yfiA"/>
    <property type="match status" value="1"/>
</dbReference>
<dbReference type="EMBL" id="JQZV01000005">
    <property type="protein sequence ID" value="KGN93123.1"/>
    <property type="molecule type" value="Genomic_DNA"/>
</dbReference>
<dbReference type="PROSITE" id="PS51900">
    <property type="entry name" value="CB"/>
    <property type="match status" value="1"/>
</dbReference>